<dbReference type="GO" id="GO:0046872">
    <property type="term" value="F:metal ion binding"/>
    <property type="evidence" value="ECO:0007669"/>
    <property type="project" value="UniProtKB-KW"/>
</dbReference>
<dbReference type="InterPro" id="IPR029068">
    <property type="entry name" value="Glyas_Bleomycin-R_OHBP_Dase"/>
</dbReference>
<evidence type="ECO:0000313" key="19">
    <source>
        <dbReference type="Proteomes" id="UP000045285"/>
    </source>
</evidence>
<reference evidence="18" key="1">
    <citation type="submission" date="2014-08" db="EMBL/GenBank/DDBJ databases">
        <title>DNA barcoding of Bradysia (Diptera: Sciaridae) for detection of the immature stages on agricultural crops.</title>
        <authorList>
            <person name="Shin S."/>
            <person name="Jung S."/>
            <person name="Heller K."/>
            <person name="Menzel F."/>
            <person name="Hong T.-K."/>
            <person name="Lee H."/>
            <person name="Lee S."/>
        </authorList>
    </citation>
    <scope>NUCLEOTIDE SEQUENCE</scope>
</reference>
<dbReference type="Proteomes" id="UP000045285">
    <property type="component" value="Unassembled WGS sequence"/>
</dbReference>
<evidence type="ECO:0000256" key="12">
    <source>
        <dbReference type="PIRSR" id="PIRSR604361-1"/>
    </source>
</evidence>
<evidence type="ECO:0000256" key="13">
    <source>
        <dbReference type="PIRSR" id="PIRSR604361-3"/>
    </source>
</evidence>
<dbReference type="Pfam" id="PF00903">
    <property type="entry name" value="Glyoxalase"/>
    <property type="match status" value="1"/>
</dbReference>
<evidence type="ECO:0000313" key="22">
    <source>
        <dbReference type="Proteomes" id="UP000182888"/>
    </source>
</evidence>
<evidence type="ECO:0000313" key="20">
    <source>
        <dbReference type="Proteomes" id="UP000046122"/>
    </source>
</evidence>
<dbReference type="Gene3D" id="3.10.180.10">
    <property type="entry name" value="2,3-Dihydroxybiphenyl 1,2-Dioxygenase, domain 1"/>
    <property type="match status" value="1"/>
</dbReference>
<dbReference type="UniPathway" id="UPA00619">
    <property type="reaction ID" value="UER00675"/>
</dbReference>
<evidence type="ECO:0000256" key="6">
    <source>
        <dbReference type="ARBA" id="ARBA00022833"/>
    </source>
</evidence>
<evidence type="ECO:0000256" key="4">
    <source>
        <dbReference type="ARBA" id="ARBA00012081"/>
    </source>
</evidence>
<dbReference type="EMBL" id="CCND01000020">
    <property type="protein sequence ID" value="CDX59690.1"/>
    <property type="molecule type" value="Genomic_DNA"/>
</dbReference>
<evidence type="ECO:0000313" key="16">
    <source>
        <dbReference type="EMBL" id="CDX26893.1"/>
    </source>
</evidence>
<proteinExistence type="inferred from homology"/>
<feature type="active site" description="Proton donor/acceptor" evidence="12">
    <location>
        <position position="136"/>
    </location>
</feature>
<evidence type="ECO:0000256" key="7">
    <source>
        <dbReference type="ARBA" id="ARBA00023239"/>
    </source>
</evidence>
<comment type="similarity">
    <text evidence="3">Belongs to the glyoxalase I family.</text>
</comment>
<dbReference type="GO" id="GO:0004462">
    <property type="term" value="F:lactoylglutathione lyase activity"/>
    <property type="evidence" value="ECO:0007669"/>
    <property type="project" value="UniProtKB-EC"/>
</dbReference>
<dbReference type="STRING" id="69974.MPLDJ20_120183"/>
<evidence type="ECO:0000256" key="8">
    <source>
        <dbReference type="ARBA" id="ARBA00030291"/>
    </source>
</evidence>
<accession>A0A090GDS1</accession>
<keyword evidence="7 17" id="KW-0456">Lyase</keyword>
<feature type="binding site" evidence="13">
    <location>
        <position position="75"/>
    </location>
    <ligand>
        <name>Zn(2+)</name>
        <dbReference type="ChEBI" id="CHEBI:29105"/>
        <note>ligand shared between dimeric partners</note>
    </ligand>
</feature>
<name>A0A090GDS1_MESPL</name>
<organism evidence="17 20">
    <name type="scientific">Mesorhizobium plurifarium</name>
    <dbReference type="NCBI Taxonomy" id="69974"/>
    <lineage>
        <taxon>Bacteria</taxon>
        <taxon>Pseudomonadati</taxon>
        <taxon>Pseudomonadota</taxon>
        <taxon>Alphaproteobacteria</taxon>
        <taxon>Hyphomicrobiales</taxon>
        <taxon>Phyllobacteriaceae</taxon>
        <taxon>Mesorhizobium</taxon>
    </lineage>
</organism>
<feature type="binding site" evidence="13">
    <location>
        <position position="136"/>
    </location>
    <ligand>
        <name>Zn(2+)</name>
        <dbReference type="ChEBI" id="CHEBI:29105"/>
        <note>ligand shared between dimeric partners</note>
    </ligand>
</feature>
<dbReference type="SUPFAM" id="SSF54593">
    <property type="entry name" value="Glyoxalase/Bleomycin resistance protein/Dihydroxybiphenyl dioxygenase"/>
    <property type="match status" value="1"/>
</dbReference>
<evidence type="ECO:0000259" key="14">
    <source>
        <dbReference type="PROSITE" id="PS51819"/>
    </source>
</evidence>
<dbReference type="InterPro" id="IPR004360">
    <property type="entry name" value="Glyas_Fos-R_dOase_dom"/>
</dbReference>
<feature type="domain" description="VOC" evidence="14">
    <location>
        <begin position="15"/>
        <end position="140"/>
    </location>
</feature>
<reference evidence="22" key="4">
    <citation type="submission" date="2014-08" db="EMBL/GenBank/DDBJ databases">
        <authorList>
            <person name="Edwards T."/>
        </authorList>
    </citation>
    <scope>NUCLEOTIDE SEQUENCE [LARGE SCALE GENOMIC DNA]</scope>
</reference>
<dbReference type="NCBIfam" id="TIGR00068">
    <property type="entry name" value="glyox_I"/>
    <property type="match status" value="1"/>
</dbReference>
<evidence type="ECO:0000256" key="10">
    <source>
        <dbReference type="ARBA" id="ARBA00032460"/>
    </source>
</evidence>
<evidence type="ECO:0000256" key="9">
    <source>
        <dbReference type="ARBA" id="ARBA00030892"/>
    </source>
</evidence>
<dbReference type="Proteomes" id="UP000182888">
    <property type="component" value="Unassembled WGS sequence"/>
</dbReference>
<dbReference type="PANTHER" id="PTHR10374">
    <property type="entry name" value="LACTOYLGLUTATHIONE LYASE GLYOXALASE I"/>
    <property type="match status" value="1"/>
</dbReference>
<comment type="cofactor">
    <cofactor evidence="1">
        <name>Ni(2+)</name>
        <dbReference type="ChEBI" id="CHEBI:49786"/>
    </cofactor>
</comment>
<evidence type="ECO:0000256" key="2">
    <source>
        <dbReference type="ARBA" id="ARBA00005008"/>
    </source>
</evidence>
<evidence type="ECO:0000256" key="3">
    <source>
        <dbReference type="ARBA" id="ARBA00010363"/>
    </source>
</evidence>
<dbReference type="AlphaFoldDB" id="A0A090GDS1"/>
<dbReference type="EC" id="4.4.1.5" evidence="4"/>
<dbReference type="PROSITE" id="PS51819">
    <property type="entry name" value="VOC"/>
    <property type="match status" value="1"/>
</dbReference>
<evidence type="ECO:0000256" key="5">
    <source>
        <dbReference type="ARBA" id="ARBA00022723"/>
    </source>
</evidence>
<dbReference type="EMBL" id="CCNE01000023">
    <property type="protein sequence ID" value="CDX58280.1"/>
    <property type="molecule type" value="Genomic_DNA"/>
</dbReference>
<comment type="cofactor">
    <cofactor evidence="13">
        <name>Zn(2+)</name>
        <dbReference type="ChEBI" id="CHEBI:29105"/>
    </cofactor>
    <text evidence="13">Binds 1 zinc ion per subunit. In the homodimer, two zinc ions are bound between subunits.</text>
</comment>
<keyword evidence="5 13" id="KW-0479">Metal-binding</keyword>
<gene>
    <name evidence="17" type="primary">gloA</name>
    <name evidence="18" type="ORF">MPL1032_270074</name>
    <name evidence="15" type="ORF">MPL3356_240128</name>
    <name evidence="17" type="ORF">MPL3365_30060</name>
    <name evidence="16" type="ORF">MPLDJ20_120183</name>
</gene>
<evidence type="ECO:0000256" key="11">
    <source>
        <dbReference type="ARBA" id="ARBA00033298"/>
    </source>
</evidence>
<dbReference type="PANTHER" id="PTHR10374:SF30">
    <property type="entry name" value="LACTOYLGLUTATHIONE LYASE"/>
    <property type="match status" value="1"/>
</dbReference>
<keyword evidence="6 13" id="KW-0862">Zinc</keyword>
<protein>
    <recommendedName>
        <fullName evidence="4">lactoylglutathione lyase</fullName>
        <ecNumber evidence="4">4.4.1.5</ecNumber>
    </recommendedName>
    <alternativeName>
        <fullName evidence="9">Aldoketomutase</fullName>
    </alternativeName>
    <alternativeName>
        <fullName evidence="8">Ketone-aldehyde mutase</fullName>
    </alternativeName>
    <alternativeName>
        <fullName evidence="10">Methylglyoxalase</fullName>
    </alternativeName>
    <alternativeName>
        <fullName evidence="11">S-D-lactoylglutathione methylglyoxal lyase</fullName>
    </alternativeName>
</protein>
<reference evidence="19" key="3">
    <citation type="submission" date="2014-08" db="EMBL/GenBank/DDBJ databases">
        <authorList>
            <person name="Moulin L."/>
        </authorList>
    </citation>
    <scope>NUCLEOTIDE SEQUENCE [LARGE SCALE GENOMIC DNA]</scope>
</reference>
<dbReference type="InterPro" id="IPR004361">
    <property type="entry name" value="Glyoxalase_1"/>
</dbReference>
<keyword evidence="19" id="KW-1185">Reference proteome</keyword>
<sequence length="159" mass="17970">MVPGNPNNPEEAAMRYLHTMVRVADIDQSLDFYCNKLGLKEVRRYENEQGRYTLIFLAAPEDEQSGINEKAPLVELTYNWDPEDYKGGRNFGHLAYEVDDIYATCQKLMDNGVTINRPPRDGNMAFIRSPDGISIELLQKGPAKAKAEPWASMANTGVW</sequence>
<dbReference type="EMBL" id="CCMZ01000017">
    <property type="protein sequence ID" value="CDX17662.1"/>
    <property type="molecule type" value="Genomic_DNA"/>
</dbReference>
<comment type="pathway">
    <text evidence="2">Secondary metabolite metabolism; methylglyoxal degradation; (R)-lactate from methylglyoxal: step 1/2.</text>
</comment>
<evidence type="ECO:0000313" key="17">
    <source>
        <dbReference type="EMBL" id="CDX58280.1"/>
    </source>
</evidence>
<dbReference type="InterPro" id="IPR018146">
    <property type="entry name" value="Glyoxalase_1_CS"/>
</dbReference>
<evidence type="ECO:0000313" key="21">
    <source>
        <dbReference type="Proteomes" id="UP000046373"/>
    </source>
</evidence>
<evidence type="ECO:0000313" key="18">
    <source>
        <dbReference type="EMBL" id="CDX59690.1"/>
    </source>
</evidence>
<dbReference type="Proteomes" id="UP000046373">
    <property type="component" value="Unassembled WGS sequence"/>
</dbReference>
<evidence type="ECO:0000256" key="1">
    <source>
        <dbReference type="ARBA" id="ARBA00001967"/>
    </source>
</evidence>
<feature type="binding site" evidence="13">
    <location>
        <position position="93"/>
    </location>
    <ligand>
        <name>Zn(2+)</name>
        <dbReference type="ChEBI" id="CHEBI:29105"/>
        <note>ligand shared between dimeric partners</note>
    </ligand>
</feature>
<dbReference type="EMBL" id="CCNB01000004">
    <property type="protein sequence ID" value="CDX26893.1"/>
    <property type="molecule type" value="Genomic_DNA"/>
</dbReference>
<dbReference type="Proteomes" id="UP000046122">
    <property type="component" value="Unassembled WGS sequence"/>
</dbReference>
<evidence type="ECO:0000313" key="15">
    <source>
        <dbReference type="EMBL" id="CDX17662.1"/>
    </source>
</evidence>
<dbReference type="PROSITE" id="PS00934">
    <property type="entry name" value="GLYOXALASE_I_1"/>
    <property type="match status" value="1"/>
</dbReference>
<dbReference type="InterPro" id="IPR037523">
    <property type="entry name" value="VOC_core"/>
</dbReference>
<reference evidence="20 21" key="2">
    <citation type="submission" date="2014-08" db="EMBL/GenBank/DDBJ databases">
        <authorList>
            <person name="Moulin Lionel"/>
        </authorList>
    </citation>
    <scope>NUCLEOTIDE SEQUENCE [LARGE SCALE GENOMIC DNA]</scope>
</reference>